<comment type="similarity">
    <text evidence="1">Belongs to the YciI family.</text>
</comment>
<evidence type="ECO:0000313" key="3">
    <source>
        <dbReference type="EMBL" id="PPK98432.1"/>
    </source>
</evidence>
<evidence type="ECO:0000259" key="2">
    <source>
        <dbReference type="Pfam" id="PF03795"/>
    </source>
</evidence>
<gene>
    <name evidence="3" type="ORF">CLV92_101127</name>
</gene>
<dbReference type="EMBL" id="PTJD01000001">
    <property type="protein sequence ID" value="PPK98432.1"/>
    <property type="molecule type" value="Genomic_DNA"/>
</dbReference>
<organism evidence="3 4">
    <name type="scientific">Kineococcus xinjiangensis</name>
    <dbReference type="NCBI Taxonomy" id="512762"/>
    <lineage>
        <taxon>Bacteria</taxon>
        <taxon>Bacillati</taxon>
        <taxon>Actinomycetota</taxon>
        <taxon>Actinomycetes</taxon>
        <taxon>Kineosporiales</taxon>
        <taxon>Kineosporiaceae</taxon>
        <taxon>Kineococcus</taxon>
    </lineage>
</organism>
<name>A0A2S6IVP4_9ACTN</name>
<reference evidence="3 4" key="1">
    <citation type="submission" date="2018-02" db="EMBL/GenBank/DDBJ databases">
        <title>Genomic Encyclopedia of Archaeal and Bacterial Type Strains, Phase II (KMG-II): from individual species to whole genera.</title>
        <authorList>
            <person name="Goeker M."/>
        </authorList>
    </citation>
    <scope>NUCLEOTIDE SEQUENCE [LARGE SCALE GENOMIC DNA]</scope>
    <source>
        <strain evidence="3 4">DSM 22857</strain>
    </source>
</reference>
<accession>A0A2S6IVP4</accession>
<evidence type="ECO:0000256" key="1">
    <source>
        <dbReference type="ARBA" id="ARBA00007689"/>
    </source>
</evidence>
<dbReference type="AlphaFoldDB" id="A0A2S6IVP4"/>
<dbReference type="PANTHER" id="PTHR37828:SF1">
    <property type="entry name" value="YCII-RELATED DOMAIN-CONTAINING PROTEIN"/>
    <property type="match status" value="1"/>
</dbReference>
<dbReference type="RefSeq" id="WP_104430859.1">
    <property type="nucleotide sequence ID" value="NZ_PTJD01000001.1"/>
</dbReference>
<comment type="caution">
    <text evidence="3">The sequence shown here is derived from an EMBL/GenBank/DDBJ whole genome shotgun (WGS) entry which is preliminary data.</text>
</comment>
<dbReference type="InterPro" id="IPR005545">
    <property type="entry name" value="YCII"/>
</dbReference>
<sequence length="97" mass="10661">MFLVTLTYTADLAEVDAALAEHVAWLGRQYDDGVFAASGRRVPRVGGVILAAGLTRDELERRLAGDPFRMRGLAEYAVEEFVPSRVAPGLEQLLETR</sequence>
<keyword evidence="4" id="KW-1185">Reference proteome</keyword>
<dbReference type="Pfam" id="PF03795">
    <property type="entry name" value="YCII"/>
    <property type="match status" value="1"/>
</dbReference>
<feature type="domain" description="YCII-related" evidence="2">
    <location>
        <begin position="1"/>
        <end position="81"/>
    </location>
</feature>
<dbReference type="Proteomes" id="UP000239485">
    <property type="component" value="Unassembled WGS sequence"/>
</dbReference>
<protein>
    <submittedName>
        <fullName evidence="3">Uncharacterized protein YciI</fullName>
    </submittedName>
</protein>
<dbReference type="OrthoDB" id="9814407at2"/>
<evidence type="ECO:0000313" key="4">
    <source>
        <dbReference type="Proteomes" id="UP000239485"/>
    </source>
</evidence>
<proteinExistence type="inferred from homology"/>
<dbReference type="InterPro" id="IPR011008">
    <property type="entry name" value="Dimeric_a/b-barrel"/>
</dbReference>
<dbReference type="SUPFAM" id="SSF54909">
    <property type="entry name" value="Dimeric alpha+beta barrel"/>
    <property type="match status" value="1"/>
</dbReference>
<dbReference type="PANTHER" id="PTHR37828">
    <property type="entry name" value="GSR2449 PROTEIN"/>
    <property type="match status" value="1"/>
</dbReference>